<evidence type="ECO:0000313" key="2">
    <source>
        <dbReference type="Proteomes" id="UP000219023"/>
    </source>
</evidence>
<name>A0A285VIP3_9GAMM</name>
<dbReference type="AlphaFoldDB" id="A0A285VIP3"/>
<proteinExistence type="predicted"/>
<gene>
    <name evidence="1" type="ORF">SAMN05421509_10327</name>
</gene>
<evidence type="ECO:0000313" key="1">
    <source>
        <dbReference type="EMBL" id="SOC53945.1"/>
    </source>
</evidence>
<protein>
    <submittedName>
        <fullName evidence="1">Uncharacterized protein</fullName>
    </submittedName>
</protein>
<dbReference type="Proteomes" id="UP000219023">
    <property type="component" value="Unassembled WGS sequence"/>
</dbReference>
<sequence>MHWCPEPLLALYHACLFCLSNLSAYRPALAGRASLFLEVSMQPRMTFETCRALTQLTRQLLEAGEHATDTHVLAEGRLYRVAVYLEPVRADQLDEVINRYR</sequence>
<accession>A0A285VIP3</accession>
<organism evidence="1 2">
    <name type="scientific">Chromohalobacter canadensis</name>
    <dbReference type="NCBI Taxonomy" id="141389"/>
    <lineage>
        <taxon>Bacteria</taxon>
        <taxon>Pseudomonadati</taxon>
        <taxon>Pseudomonadota</taxon>
        <taxon>Gammaproteobacteria</taxon>
        <taxon>Oceanospirillales</taxon>
        <taxon>Halomonadaceae</taxon>
        <taxon>Chromohalobacter</taxon>
    </lineage>
</organism>
<reference evidence="1 2" key="1">
    <citation type="submission" date="2017-08" db="EMBL/GenBank/DDBJ databases">
        <authorList>
            <person name="de Groot N.N."/>
        </authorList>
    </citation>
    <scope>NUCLEOTIDE SEQUENCE [LARGE SCALE GENOMIC DNA]</scope>
    <source>
        <strain evidence="1 2">USBA 855</strain>
    </source>
</reference>
<dbReference type="EMBL" id="OBQJ01000003">
    <property type="protein sequence ID" value="SOC53945.1"/>
    <property type="molecule type" value="Genomic_DNA"/>
</dbReference>